<gene>
    <name evidence="1" type="ORF">METZ01_LOCUS503428</name>
</gene>
<evidence type="ECO:0000313" key="1">
    <source>
        <dbReference type="EMBL" id="SVE50574.1"/>
    </source>
</evidence>
<name>A0A383E1X6_9ZZZZ</name>
<reference evidence="1" key="1">
    <citation type="submission" date="2018-05" db="EMBL/GenBank/DDBJ databases">
        <authorList>
            <person name="Lanie J.A."/>
            <person name="Ng W.-L."/>
            <person name="Kazmierczak K.M."/>
            <person name="Andrzejewski T.M."/>
            <person name="Davidsen T.M."/>
            <person name="Wayne K.J."/>
            <person name="Tettelin H."/>
            <person name="Glass J.I."/>
            <person name="Rusch D."/>
            <person name="Podicherti R."/>
            <person name="Tsui H.-C.T."/>
            <person name="Winkler M.E."/>
        </authorList>
    </citation>
    <scope>NUCLEOTIDE SEQUENCE</scope>
</reference>
<proteinExistence type="predicted"/>
<dbReference type="AlphaFoldDB" id="A0A383E1X6"/>
<protein>
    <submittedName>
        <fullName evidence="1">Uncharacterized protein</fullName>
    </submittedName>
</protein>
<organism evidence="1">
    <name type="scientific">marine metagenome</name>
    <dbReference type="NCBI Taxonomy" id="408172"/>
    <lineage>
        <taxon>unclassified sequences</taxon>
        <taxon>metagenomes</taxon>
        <taxon>ecological metagenomes</taxon>
    </lineage>
</organism>
<dbReference type="EMBL" id="UINC01221996">
    <property type="protein sequence ID" value="SVE50574.1"/>
    <property type="molecule type" value="Genomic_DNA"/>
</dbReference>
<sequence>MKKSSVATLSENKLCGCQFLGYERTALRVKYTLSAVHLLVPLVTGLLRNITRPGYGI</sequence>
<accession>A0A383E1X6</accession>